<dbReference type="GO" id="GO:0005886">
    <property type="term" value="C:plasma membrane"/>
    <property type="evidence" value="ECO:0007669"/>
    <property type="project" value="UniProtKB-SubCell"/>
</dbReference>
<dbReference type="EMBL" id="JADKPN010000010">
    <property type="protein sequence ID" value="MBF4764573.1"/>
    <property type="molecule type" value="Genomic_DNA"/>
</dbReference>
<evidence type="ECO:0000256" key="6">
    <source>
        <dbReference type="SAM" id="Phobius"/>
    </source>
</evidence>
<keyword evidence="4 6" id="KW-1133">Transmembrane helix</keyword>
<feature type="transmembrane region" description="Helical" evidence="6">
    <location>
        <begin position="6"/>
        <end position="26"/>
    </location>
</feature>
<comment type="subcellular location">
    <subcellularLocation>
        <location evidence="1">Cell membrane</location>
        <topology evidence="1">Multi-pass membrane protein</topology>
    </subcellularLocation>
</comment>
<evidence type="ECO:0000256" key="5">
    <source>
        <dbReference type="ARBA" id="ARBA00023136"/>
    </source>
</evidence>
<accession>A0A930VGP0</accession>
<keyword evidence="5 6" id="KW-0472">Membrane</keyword>
<sequence length="220" mass="23203">MSESMYAQLVGLCAAVLLLCAVLIVWRRSLHGQIRLLAAQGWGLGVLVAVLGIHEGDGQLMIVAVLVLALKGIVLPRVLTRATVTDNGDLREETPLINTTASLILVALLMMLAYLVSRPVQALGSTPPVAAVPVGMAVTLFGFLVLSTRRHAVSQLIGFLLLDNGIGTIAFLTAGGVPLVVELGVSLDVLLVVLILQVLTSRIRAEFGGADLDDLTELRD</sequence>
<feature type="transmembrane region" description="Helical" evidence="6">
    <location>
        <begin position="96"/>
        <end position="116"/>
    </location>
</feature>
<evidence type="ECO:0000256" key="3">
    <source>
        <dbReference type="ARBA" id="ARBA00022692"/>
    </source>
</evidence>
<comment type="caution">
    <text evidence="7">The sequence shown here is derived from an EMBL/GenBank/DDBJ whole genome shotgun (WGS) entry which is preliminary data.</text>
</comment>
<name>A0A930VGP0_9ACTN</name>
<keyword evidence="3 6" id="KW-0812">Transmembrane</keyword>
<evidence type="ECO:0000313" key="7">
    <source>
        <dbReference type="EMBL" id="MBF4764573.1"/>
    </source>
</evidence>
<evidence type="ECO:0000256" key="4">
    <source>
        <dbReference type="ARBA" id="ARBA00022989"/>
    </source>
</evidence>
<organism evidence="7 8">
    <name type="scientific">Nocardioides islandensis</name>
    <dbReference type="NCBI Taxonomy" id="433663"/>
    <lineage>
        <taxon>Bacteria</taxon>
        <taxon>Bacillati</taxon>
        <taxon>Actinomycetota</taxon>
        <taxon>Actinomycetes</taxon>
        <taxon>Propionibacteriales</taxon>
        <taxon>Nocardioidaceae</taxon>
        <taxon>Nocardioides</taxon>
    </lineage>
</organism>
<gene>
    <name evidence="7" type="ORF">ISU07_15680</name>
</gene>
<evidence type="ECO:0008006" key="9">
    <source>
        <dbReference type="Google" id="ProtNLM"/>
    </source>
</evidence>
<dbReference type="Proteomes" id="UP000640489">
    <property type="component" value="Unassembled WGS sequence"/>
</dbReference>
<reference evidence="7" key="1">
    <citation type="submission" date="2020-11" db="EMBL/GenBank/DDBJ databases">
        <title>Nocardioides sp. nov., isolated from Soil of Cynanchum wilfordii Hemsley rhizosphere.</title>
        <authorList>
            <person name="Lee J.-S."/>
            <person name="Suh M.K."/>
            <person name="Kim J.-S."/>
        </authorList>
    </citation>
    <scope>NUCLEOTIDE SEQUENCE</scope>
    <source>
        <strain evidence="7">KCTC 19275</strain>
    </source>
</reference>
<feature type="transmembrane region" description="Helical" evidence="6">
    <location>
        <begin position="33"/>
        <end position="53"/>
    </location>
</feature>
<protein>
    <recommendedName>
        <fullName evidence="9">Hydrogenase</fullName>
    </recommendedName>
</protein>
<feature type="transmembrane region" description="Helical" evidence="6">
    <location>
        <begin position="153"/>
        <end position="173"/>
    </location>
</feature>
<keyword evidence="2" id="KW-1003">Cell membrane</keyword>
<evidence type="ECO:0000313" key="8">
    <source>
        <dbReference type="Proteomes" id="UP000640489"/>
    </source>
</evidence>
<feature type="transmembrane region" description="Helical" evidence="6">
    <location>
        <begin position="59"/>
        <end position="75"/>
    </location>
</feature>
<proteinExistence type="predicted"/>
<dbReference type="RefSeq" id="WP_194707764.1">
    <property type="nucleotide sequence ID" value="NZ_JADKPN010000010.1"/>
</dbReference>
<evidence type="ECO:0000256" key="2">
    <source>
        <dbReference type="ARBA" id="ARBA00022475"/>
    </source>
</evidence>
<dbReference type="PANTHER" id="PTHR38601:SF1">
    <property type="entry name" value="HYDROGENASE-4 COMPONENT E"/>
    <property type="match status" value="1"/>
</dbReference>
<feature type="transmembrane region" description="Helical" evidence="6">
    <location>
        <begin position="179"/>
        <end position="199"/>
    </location>
</feature>
<dbReference type="AlphaFoldDB" id="A0A930VGP0"/>
<evidence type="ECO:0000256" key="1">
    <source>
        <dbReference type="ARBA" id="ARBA00004651"/>
    </source>
</evidence>
<dbReference type="PANTHER" id="PTHR38601">
    <property type="entry name" value="HYDROGENASE-4 COMPONENT E"/>
    <property type="match status" value="1"/>
</dbReference>
<keyword evidence="8" id="KW-1185">Reference proteome</keyword>
<feature type="transmembrane region" description="Helical" evidence="6">
    <location>
        <begin position="128"/>
        <end position="146"/>
    </location>
</feature>
<dbReference type="InterPro" id="IPR038730">
    <property type="entry name" value="HyfE-like"/>
</dbReference>